<dbReference type="GO" id="GO:0005886">
    <property type="term" value="C:plasma membrane"/>
    <property type="evidence" value="ECO:0007669"/>
    <property type="project" value="UniProtKB-SubCell"/>
</dbReference>
<keyword evidence="4 7" id="KW-0812">Transmembrane</keyword>
<feature type="transmembrane region" description="Helical" evidence="7">
    <location>
        <begin position="264"/>
        <end position="288"/>
    </location>
</feature>
<evidence type="ECO:0000313" key="8">
    <source>
        <dbReference type="EMBL" id="TLQ43214.1"/>
    </source>
</evidence>
<sequence length="431" mass="45033">MEKNSEPSDDTSAEGSSRVGSRLVARGLIPERGPKRTLALATFVNEIGNGLFMIGAALYFTRSVGLSVTQVGLGMGIAALAGLLSGVPVGHLADRRGPRETYLITICVEAVAMAALVFVHTFWLFVIVVCVIQLASSASQAARGPLVRGFAGPNPTKFRSYMRALSNLAGASGGVAAGIAVQLDTRAAYLALVLGNALTFVACAAVISRLPSLPPVKAPERQGRWIALRDTPFVTVTALDGILSLQGYVLVFALPLWIVEESSAPRWLVSVCVLVNTMLVVCFQVRASRGIDTNTAATRAVRRASLAFLLGMALIATTGEMSGKLAAVVIVTGVAVHTVGELWHAAASFELSFGLAPRHAQGQYSGLSGLGHGFASAAAPSVLGLLCITWGAPGWLVMGAVFVVVGLIMPYVVRWAERTREPAPAEQTTAA</sequence>
<keyword evidence="6 7" id="KW-0472">Membrane</keyword>
<dbReference type="PANTHER" id="PTHR23517">
    <property type="entry name" value="RESISTANCE PROTEIN MDTM, PUTATIVE-RELATED-RELATED"/>
    <property type="match status" value="1"/>
</dbReference>
<feature type="transmembrane region" description="Helical" evidence="7">
    <location>
        <begin position="231"/>
        <end position="258"/>
    </location>
</feature>
<dbReference type="PANTHER" id="PTHR23517:SF2">
    <property type="entry name" value="MULTIDRUG RESISTANCE PROTEIN MDTH"/>
    <property type="match status" value="1"/>
</dbReference>
<gene>
    <name evidence="8" type="ORF">FEF34_08750</name>
</gene>
<dbReference type="RefSeq" id="WP_138052638.1">
    <property type="nucleotide sequence ID" value="NZ_VAWE01000001.1"/>
</dbReference>
<comment type="caution">
    <text evidence="8">The sequence shown here is derived from an EMBL/GenBank/DDBJ whole genome shotgun (WGS) entry which is preliminary data.</text>
</comment>
<dbReference type="Gene3D" id="1.20.1250.20">
    <property type="entry name" value="MFS general substrate transporter like domains"/>
    <property type="match status" value="1"/>
</dbReference>
<dbReference type="InterPro" id="IPR036259">
    <property type="entry name" value="MFS_trans_sf"/>
</dbReference>
<feature type="transmembrane region" description="Helical" evidence="7">
    <location>
        <begin position="189"/>
        <end position="210"/>
    </location>
</feature>
<evidence type="ECO:0000256" key="2">
    <source>
        <dbReference type="ARBA" id="ARBA00022448"/>
    </source>
</evidence>
<dbReference type="Proteomes" id="UP000305921">
    <property type="component" value="Unassembled WGS sequence"/>
</dbReference>
<reference evidence="8 9" key="1">
    <citation type="submission" date="2019-05" db="EMBL/GenBank/DDBJ databases">
        <title>Streptomyces marianii sp. nov., a novel marine actinomycete from southern coast of India.</title>
        <authorList>
            <person name="Iniyan A.M."/>
            <person name="Wink J."/>
            <person name="Ramprasad E."/>
            <person name="Ramana C.V."/>
            <person name="Bunk B."/>
            <person name="Sproer C."/>
            <person name="Joseph F.-J.R.S."/>
            <person name="Vincent S.G.P."/>
        </authorList>
    </citation>
    <scope>NUCLEOTIDE SEQUENCE [LARGE SCALE GENOMIC DNA]</scope>
    <source>
        <strain evidence="8 9">ICN19</strain>
    </source>
</reference>
<dbReference type="Pfam" id="PF07690">
    <property type="entry name" value="MFS_1"/>
    <property type="match status" value="1"/>
</dbReference>
<name>A0A5R9E4M7_9ACTN</name>
<evidence type="ECO:0000256" key="5">
    <source>
        <dbReference type="ARBA" id="ARBA00022989"/>
    </source>
</evidence>
<keyword evidence="3" id="KW-1003">Cell membrane</keyword>
<feature type="transmembrane region" description="Helical" evidence="7">
    <location>
        <begin position="164"/>
        <end position="183"/>
    </location>
</feature>
<protein>
    <submittedName>
        <fullName evidence="8">MFS transporter</fullName>
    </submittedName>
</protein>
<comment type="subcellular location">
    <subcellularLocation>
        <location evidence="1">Cell membrane</location>
        <topology evidence="1">Multi-pass membrane protein</topology>
    </subcellularLocation>
</comment>
<evidence type="ECO:0000256" key="7">
    <source>
        <dbReference type="SAM" id="Phobius"/>
    </source>
</evidence>
<evidence type="ECO:0000256" key="3">
    <source>
        <dbReference type="ARBA" id="ARBA00022475"/>
    </source>
</evidence>
<keyword evidence="2" id="KW-0813">Transport</keyword>
<dbReference type="SUPFAM" id="SSF103473">
    <property type="entry name" value="MFS general substrate transporter"/>
    <property type="match status" value="1"/>
</dbReference>
<keyword evidence="5 7" id="KW-1133">Transmembrane helix</keyword>
<evidence type="ECO:0000313" key="9">
    <source>
        <dbReference type="Proteomes" id="UP000305921"/>
    </source>
</evidence>
<feature type="transmembrane region" description="Helical" evidence="7">
    <location>
        <begin position="66"/>
        <end position="89"/>
    </location>
</feature>
<organism evidence="8 9">
    <name type="scientific">Streptomyces marianii</name>
    <dbReference type="NCBI Taxonomy" id="1817406"/>
    <lineage>
        <taxon>Bacteria</taxon>
        <taxon>Bacillati</taxon>
        <taxon>Actinomycetota</taxon>
        <taxon>Actinomycetes</taxon>
        <taxon>Kitasatosporales</taxon>
        <taxon>Streptomycetaceae</taxon>
        <taxon>Streptomyces</taxon>
    </lineage>
</organism>
<dbReference type="GO" id="GO:0022857">
    <property type="term" value="F:transmembrane transporter activity"/>
    <property type="evidence" value="ECO:0007669"/>
    <property type="project" value="InterPro"/>
</dbReference>
<evidence type="ECO:0000256" key="4">
    <source>
        <dbReference type="ARBA" id="ARBA00022692"/>
    </source>
</evidence>
<keyword evidence="9" id="KW-1185">Reference proteome</keyword>
<proteinExistence type="predicted"/>
<dbReference type="EMBL" id="VAWE01000001">
    <property type="protein sequence ID" value="TLQ43214.1"/>
    <property type="molecule type" value="Genomic_DNA"/>
</dbReference>
<evidence type="ECO:0000256" key="6">
    <source>
        <dbReference type="ARBA" id="ARBA00023136"/>
    </source>
</evidence>
<feature type="transmembrane region" description="Helical" evidence="7">
    <location>
        <begin position="300"/>
        <end position="319"/>
    </location>
</feature>
<feature type="transmembrane region" description="Helical" evidence="7">
    <location>
        <begin position="392"/>
        <end position="413"/>
    </location>
</feature>
<accession>A0A5R9E4M7</accession>
<dbReference type="InterPro" id="IPR011701">
    <property type="entry name" value="MFS"/>
</dbReference>
<feature type="transmembrane region" description="Helical" evidence="7">
    <location>
        <begin position="38"/>
        <end position="60"/>
    </location>
</feature>
<evidence type="ECO:0000256" key="1">
    <source>
        <dbReference type="ARBA" id="ARBA00004651"/>
    </source>
</evidence>
<dbReference type="OrthoDB" id="6803299at2"/>
<dbReference type="InterPro" id="IPR050171">
    <property type="entry name" value="MFS_Transporters"/>
</dbReference>
<dbReference type="AlphaFoldDB" id="A0A5R9E4M7"/>